<gene>
    <name evidence="2" type="ORF">DILT_LOCUS16375</name>
</gene>
<name>A0A3P7NUI6_DIBLA</name>
<feature type="region of interest" description="Disordered" evidence="1">
    <location>
        <begin position="1"/>
        <end position="90"/>
    </location>
</feature>
<feature type="compositionally biased region" description="Basic and acidic residues" evidence="1">
    <location>
        <begin position="37"/>
        <end position="46"/>
    </location>
</feature>
<proteinExistence type="predicted"/>
<dbReference type="OrthoDB" id="6260397at2759"/>
<feature type="compositionally biased region" description="Polar residues" evidence="1">
    <location>
        <begin position="69"/>
        <end position="80"/>
    </location>
</feature>
<feature type="region of interest" description="Disordered" evidence="1">
    <location>
        <begin position="106"/>
        <end position="137"/>
    </location>
</feature>
<sequence length="171" mass="18969">MGNEVSAAENLDYQADPRRSSVAGDVSDASSAGRAKRYPEQMRRQESLPSEADYTDSSDNSGFYRRTRGSFQARSLQGASGPQFRLADREQKGPLLDVIKRLLVTRTSSSEEESGSQARELSSTSLQDSACEVLDASQLSEEEKAQIRNVLDRVRTVESRETERLLYVSLP</sequence>
<evidence type="ECO:0000256" key="1">
    <source>
        <dbReference type="SAM" id="MobiDB-lite"/>
    </source>
</evidence>
<evidence type="ECO:0000313" key="2">
    <source>
        <dbReference type="EMBL" id="VDN33941.1"/>
    </source>
</evidence>
<accession>A0A3P7NUI6</accession>
<dbReference type="EMBL" id="UYRU01084502">
    <property type="protein sequence ID" value="VDN33941.1"/>
    <property type="molecule type" value="Genomic_DNA"/>
</dbReference>
<dbReference type="AlphaFoldDB" id="A0A3P7NUI6"/>
<dbReference type="Proteomes" id="UP000281553">
    <property type="component" value="Unassembled WGS sequence"/>
</dbReference>
<evidence type="ECO:0000313" key="3">
    <source>
        <dbReference type="Proteomes" id="UP000281553"/>
    </source>
</evidence>
<keyword evidence="3" id="KW-1185">Reference proteome</keyword>
<protein>
    <submittedName>
        <fullName evidence="2">Uncharacterized protein</fullName>
    </submittedName>
</protein>
<feature type="compositionally biased region" description="Polar residues" evidence="1">
    <location>
        <begin position="117"/>
        <end position="128"/>
    </location>
</feature>
<reference evidence="2 3" key="1">
    <citation type="submission" date="2018-11" db="EMBL/GenBank/DDBJ databases">
        <authorList>
            <consortium name="Pathogen Informatics"/>
        </authorList>
    </citation>
    <scope>NUCLEOTIDE SEQUENCE [LARGE SCALE GENOMIC DNA]</scope>
</reference>
<organism evidence="2 3">
    <name type="scientific">Dibothriocephalus latus</name>
    <name type="common">Fish tapeworm</name>
    <name type="synonym">Diphyllobothrium latum</name>
    <dbReference type="NCBI Taxonomy" id="60516"/>
    <lineage>
        <taxon>Eukaryota</taxon>
        <taxon>Metazoa</taxon>
        <taxon>Spiralia</taxon>
        <taxon>Lophotrochozoa</taxon>
        <taxon>Platyhelminthes</taxon>
        <taxon>Cestoda</taxon>
        <taxon>Eucestoda</taxon>
        <taxon>Diphyllobothriidea</taxon>
        <taxon>Diphyllobothriidae</taxon>
        <taxon>Dibothriocephalus</taxon>
    </lineage>
</organism>
<feature type="compositionally biased region" description="Low complexity" evidence="1">
    <location>
        <begin position="20"/>
        <end position="33"/>
    </location>
</feature>